<sequence length="170" mass="19955">MGIDKIDKIVQVAPWTLTNFHAHPHRTRRPVRDPRIDAVSDGWVRRWWGVGRWDGLTDGQWALVEPLLPERARRRGGRWLDRRAVIDAVAWKYERRCAWWELPDRFGPWRTVYHRYTVWGNDGTWHRILTRLQHCPDPDANLDWLVEIDAALAARAAGARVERADEPAVS</sequence>
<evidence type="ECO:0000259" key="1">
    <source>
        <dbReference type="Pfam" id="PF13340"/>
    </source>
</evidence>
<gene>
    <name evidence="2" type="ORF">B4N89_31920</name>
</gene>
<name>A0A1T3NPX8_9ACTN</name>
<accession>A0A1T3NPX8</accession>
<reference evidence="2 3" key="1">
    <citation type="submission" date="2017-03" db="EMBL/GenBank/DDBJ databases">
        <title>Draft genome sequence of Streptomyces scabrisporus NF3, endophyte isolated from Amphipterygium adstringens.</title>
        <authorList>
            <person name="Vazquez M."/>
            <person name="Ceapa C.D."/>
            <person name="Rodriguez Luna D."/>
            <person name="Sanchez Esquivel S."/>
        </authorList>
    </citation>
    <scope>NUCLEOTIDE SEQUENCE [LARGE SCALE GENOMIC DNA]</scope>
    <source>
        <strain evidence="2 3">NF3</strain>
    </source>
</reference>
<comment type="caution">
    <text evidence="2">The sequence shown here is derived from an EMBL/GenBank/DDBJ whole genome shotgun (WGS) entry which is preliminary data.</text>
</comment>
<dbReference type="Proteomes" id="UP000190037">
    <property type="component" value="Unassembled WGS sequence"/>
</dbReference>
<dbReference type="AlphaFoldDB" id="A0A1T3NPX8"/>
<organism evidence="2 3">
    <name type="scientific">Embleya scabrispora</name>
    <dbReference type="NCBI Taxonomy" id="159449"/>
    <lineage>
        <taxon>Bacteria</taxon>
        <taxon>Bacillati</taxon>
        <taxon>Actinomycetota</taxon>
        <taxon>Actinomycetes</taxon>
        <taxon>Kitasatosporales</taxon>
        <taxon>Streptomycetaceae</taxon>
        <taxon>Embleya</taxon>
    </lineage>
</organism>
<dbReference type="InterPro" id="IPR052909">
    <property type="entry name" value="Transposase_6_like"/>
</dbReference>
<dbReference type="InterPro" id="IPR025161">
    <property type="entry name" value="IS402-like_dom"/>
</dbReference>
<proteinExistence type="predicted"/>
<dbReference type="Pfam" id="PF13340">
    <property type="entry name" value="DUF4096"/>
    <property type="match status" value="1"/>
</dbReference>
<keyword evidence="3" id="KW-1185">Reference proteome</keyword>
<evidence type="ECO:0000313" key="2">
    <source>
        <dbReference type="EMBL" id="OPC78762.1"/>
    </source>
</evidence>
<evidence type="ECO:0000313" key="3">
    <source>
        <dbReference type="Proteomes" id="UP000190037"/>
    </source>
</evidence>
<dbReference type="EMBL" id="MWQN01000002">
    <property type="protein sequence ID" value="OPC78762.1"/>
    <property type="molecule type" value="Genomic_DNA"/>
</dbReference>
<protein>
    <recommendedName>
        <fullName evidence="1">Insertion element IS402-like domain-containing protein</fullName>
    </recommendedName>
</protein>
<dbReference type="STRING" id="159449.B4N89_31920"/>
<dbReference type="PANTHER" id="PTHR46637">
    <property type="entry name" value="TIS1421-TRANSPOSASE PROTEIN A"/>
    <property type="match status" value="1"/>
</dbReference>
<dbReference type="PANTHER" id="PTHR46637:SF1">
    <property type="entry name" value="BLL5188 PROTEIN"/>
    <property type="match status" value="1"/>
</dbReference>
<feature type="domain" description="Insertion element IS402-like" evidence="1">
    <location>
        <begin position="56"/>
        <end position="128"/>
    </location>
</feature>